<evidence type="ECO:0008006" key="3">
    <source>
        <dbReference type="Google" id="ProtNLM"/>
    </source>
</evidence>
<name>A0ABX8AP07_9HYPH</name>
<organism evidence="1 2">
    <name type="scientific">Pseudovibrio brasiliensis</name>
    <dbReference type="NCBI Taxonomy" id="1898042"/>
    <lineage>
        <taxon>Bacteria</taxon>
        <taxon>Pseudomonadati</taxon>
        <taxon>Pseudomonadota</taxon>
        <taxon>Alphaproteobacteria</taxon>
        <taxon>Hyphomicrobiales</taxon>
        <taxon>Stappiaceae</taxon>
        <taxon>Pseudovibrio</taxon>
    </lineage>
</organism>
<reference evidence="1 2" key="1">
    <citation type="journal article" date="2021" name="Angew. Chem. Int. Ed. Engl.">
        <title>A novel family of nonribosomal peptides modulate collective behavior in Pseudovibrio bacteria isolated from marine sponges.</title>
        <authorList>
            <person name="Ioca L.P."/>
            <person name="Dai Y."/>
            <person name="Kunakom S."/>
            <person name="Diaz-Espinosa J."/>
            <person name="Krunic A."/>
            <person name="Crnkovic C.M."/>
            <person name="Orjala J."/>
            <person name="Sanchez L.M."/>
            <person name="Ferreira A.G."/>
            <person name="Berlinck R.G.S."/>
            <person name="Eustaquio A.S."/>
        </authorList>
    </citation>
    <scope>NUCLEOTIDE SEQUENCE [LARGE SCALE GENOMIC DNA]</scope>
    <source>
        <strain evidence="1 2">Ab134</strain>
    </source>
</reference>
<protein>
    <recommendedName>
        <fullName evidence="3">Beta-barrel assembly machine subunit BamF</fullName>
    </recommendedName>
</protein>
<dbReference type="EMBL" id="CP074126">
    <property type="protein sequence ID" value="QUS56834.1"/>
    <property type="molecule type" value="Genomic_DNA"/>
</dbReference>
<sequence>MKPVKRRFDGDRETRVMKLQSRSKKFVVRASFVCGLSLALSACMTGNGDFSDGTETTETSLMTGVLSAVGLESQHNTDIEYKERAPLVMPTQAGNLPQPDSRKLSEVASNWPVDRSKEELEEIRAFYKVEPGEPLSIEQMRGHPAVLKASARPRDFAAEKRQQQLLDGDKLSPAELAALGKQYQDAKKQLGGKDVEAPICSPEDPTCKPTRKYLTEPPVAYSTPVAGVAFATPEVDESELVRKKREEAAIEDGARIDMSKQ</sequence>
<keyword evidence="2" id="KW-1185">Reference proteome</keyword>
<evidence type="ECO:0000313" key="1">
    <source>
        <dbReference type="EMBL" id="QUS56834.1"/>
    </source>
</evidence>
<accession>A0ABX8AP07</accession>
<dbReference type="Proteomes" id="UP000680706">
    <property type="component" value="Chromosome"/>
</dbReference>
<evidence type="ECO:0000313" key="2">
    <source>
        <dbReference type="Proteomes" id="UP000680706"/>
    </source>
</evidence>
<gene>
    <name evidence="1" type="ORF">KGB56_05270</name>
</gene>
<proteinExistence type="predicted"/>